<proteinExistence type="predicted"/>
<evidence type="ECO:0000256" key="1">
    <source>
        <dbReference type="SAM" id="MobiDB-lite"/>
    </source>
</evidence>
<keyword evidence="4" id="KW-1185">Reference proteome</keyword>
<organism evidence="3">
    <name type="scientific">Spirodela intermedia</name>
    <name type="common">Intermediate duckweed</name>
    <dbReference type="NCBI Taxonomy" id="51605"/>
    <lineage>
        <taxon>Eukaryota</taxon>
        <taxon>Viridiplantae</taxon>
        <taxon>Streptophyta</taxon>
        <taxon>Embryophyta</taxon>
        <taxon>Tracheophyta</taxon>
        <taxon>Spermatophyta</taxon>
        <taxon>Magnoliopsida</taxon>
        <taxon>Liliopsida</taxon>
        <taxon>Araceae</taxon>
        <taxon>Lemnoideae</taxon>
        <taxon>Spirodela</taxon>
    </lineage>
</organism>
<protein>
    <submittedName>
        <fullName evidence="3">Uncharacterized protein</fullName>
    </submittedName>
</protein>
<keyword evidence="2" id="KW-0472">Membrane</keyword>
<evidence type="ECO:0000313" key="4">
    <source>
        <dbReference type="Proteomes" id="UP001189122"/>
    </source>
</evidence>
<accession>A0A7I8IKL4</accession>
<evidence type="ECO:0000313" key="3">
    <source>
        <dbReference type="EMBL" id="CAA2618563.1"/>
    </source>
</evidence>
<name>A0A7I8IKL4_SPIIN</name>
<gene>
    <name evidence="3" type="ORF">SI7747_04004730</name>
</gene>
<dbReference type="EMBL" id="LR743591">
    <property type="protein sequence ID" value="CAA2618563.1"/>
    <property type="molecule type" value="Genomic_DNA"/>
</dbReference>
<sequence length="115" mass="12195">MAVALRRAGEEQIRRRPFLFGDHLAATAVPPFNGGGVPYSSDPRPPGALRGRPGEGGGKGSVPLRVPGRSPLPCIAILTILALVTIVVVSVKLQLYCRGPFHSVSHLLFKSKCES</sequence>
<feature type="transmembrane region" description="Helical" evidence="2">
    <location>
        <begin position="70"/>
        <end position="91"/>
    </location>
</feature>
<evidence type="ECO:0000256" key="2">
    <source>
        <dbReference type="SAM" id="Phobius"/>
    </source>
</evidence>
<keyword evidence="2" id="KW-0812">Transmembrane</keyword>
<reference evidence="3 4" key="1">
    <citation type="submission" date="2019-12" db="EMBL/GenBank/DDBJ databases">
        <authorList>
            <person name="Scholz U."/>
            <person name="Mascher M."/>
            <person name="Fiebig A."/>
        </authorList>
    </citation>
    <scope>NUCLEOTIDE SEQUENCE</scope>
</reference>
<dbReference type="AlphaFoldDB" id="A0A7I8IKL4"/>
<dbReference type="Proteomes" id="UP001189122">
    <property type="component" value="Unassembled WGS sequence"/>
</dbReference>
<feature type="region of interest" description="Disordered" evidence="1">
    <location>
        <begin position="31"/>
        <end position="66"/>
    </location>
</feature>
<keyword evidence="2" id="KW-1133">Transmembrane helix</keyword>
<dbReference type="EMBL" id="CACRZD030000004">
    <property type="protein sequence ID" value="CAA6658283.1"/>
    <property type="molecule type" value="Genomic_DNA"/>
</dbReference>